<organism evidence="2 3">
    <name type="scientific">Oceanobacillus limi</name>
    <dbReference type="NCBI Taxonomy" id="930131"/>
    <lineage>
        <taxon>Bacteria</taxon>
        <taxon>Bacillati</taxon>
        <taxon>Bacillota</taxon>
        <taxon>Bacilli</taxon>
        <taxon>Bacillales</taxon>
        <taxon>Bacillaceae</taxon>
        <taxon>Oceanobacillus</taxon>
    </lineage>
</organism>
<sequence>MKDNIVEFIFNDKKFKKTRVFISIILFVSIYYLAYILVEPSLVIKFVFIPVFMFFFMLYLLKIIWYNKVENNKTSKMDWAAVFVLFIVLLVCKDYLN</sequence>
<accession>A0A1H9ZCZ2</accession>
<dbReference type="EMBL" id="FOHE01000002">
    <property type="protein sequence ID" value="SES78700.1"/>
    <property type="molecule type" value="Genomic_DNA"/>
</dbReference>
<proteinExistence type="predicted"/>
<keyword evidence="1" id="KW-0472">Membrane</keyword>
<keyword evidence="1" id="KW-1133">Transmembrane helix</keyword>
<evidence type="ECO:0000256" key="1">
    <source>
        <dbReference type="SAM" id="Phobius"/>
    </source>
</evidence>
<keyword evidence="1" id="KW-0812">Transmembrane</keyword>
<protein>
    <submittedName>
        <fullName evidence="2">Uncharacterized protein</fullName>
    </submittedName>
</protein>
<feature type="transmembrane region" description="Helical" evidence="1">
    <location>
        <begin position="20"/>
        <end position="38"/>
    </location>
</feature>
<gene>
    <name evidence="2" type="ORF">SAMN05216389_102174</name>
</gene>
<name>A0A1H9ZCZ2_9BACI</name>
<keyword evidence="3" id="KW-1185">Reference proteome</keyword>
<dbReference type="Proteomes" id="UP000198618">
    <property type="component" value="Unassembled WGS sequence"/>
</dbReference>
<feature type="transmembrane region" description="Helical" evidence="1">
    <location>
        <begin position="77"/>
        <end position="96"/>
    </location>
</feature>
<evidence type="ECO:0000313" key="2">
    <source>
        <dbReference type="EMBL" id="SES78700.1"/>
    </source>
</evidence>
<dbReference type="AlphaFoldDB" id="A0A1H9ZCZ2"/>
<feature type="transmembrane region" description="Helical" evidence="1">
    <location>
        <begin position="44"/>
        <end position="65"/>
    </location>
</feature>
<evidence type="ECO:0000313" key="3">
    <source>
        <dbReference type="Proteomes" id="UP000198618"/>
    </source>
</evidence>
<reference evidence="2 3" key="1">
    <citation type="submission" date="2016-10" db="EMBL/GenBank/DDBJ databases">
        <authorList>
            <person name="de Groot N.N."/>
        </authorList>
    </citation>
    <scope>NUCLEOTIDE SEQUENCE [LARGE SCALE GENOMIC DNA]</scope>
    <source>
        <strain evidence="2 3">IBRC-M 10780</strain>
    </source>
</reference>